<name>A0ABT2JZR0_9ACTN</name>
<dbReference type="Proteomes" id="UP001156389">
    <property type="component" value="Unassembled WGS sequence"/>
</dbReference>
<dbReference type="SUPFAM" id="SSF50475">
    <property type="entry name" value="FMN-binding split barrel"/>
    <property type="match status" value="1"/>
</dbReference>
<dbReference type="Gene3D" id="2.30.110.10">
    <property type="entry name" value="Electron Transport, Fmn-binding Protein, Chain A"/>
    <property type="match status" value="1"/>
</dbReference>
<dbReference type="PANTHER" id="PTHR42815:SF2">
    <property type="entry name" value="FAD-BINDING, PUTATIVE (AFU_ORTHOLOGUE AFUA_6G07600)-RELATED"/>
    <property type="match status" value="1"/>
</dbReference>
<keyword evidence="2" id="KW-1185">Reference proteome</keyword>
<organism evidence="1 2">
    <name type="scientific">Streptomyces gossypii</name>
    <dbReference type="NCBI Taxonomy" id="2883101"/>
    <lineage>
        <taxon>Bacteria</taxon>
        <taxon>Bacillati</taxon>
        <taxon>Actinomycetota</taxon>
        <taxon>Actinomycetes</taxon>
        <taxon>Kitasatosporales</taxon>
        <taxon>Streptomycetaceae</taxon>
        <taxon>Streptomyces</taxon>
    </lineage>
</organism>
<sequence length="304" mass="32103">MAIYHSGEVAVQERAGLRQYAETALGGIGSTVPDIAAEFLLQQPMVVLGAADSTGRMWATVLAGEPGFLRAVNPITLTVDTRPAPDDPLAGVLAGSVDVGMIAIEPANRRRMRINGLAHPTRTGFQVDLHQVIANCPKYIQKRDFTLLPPGEAGPRSATTGTALTAGQQLAVSGADTFFVATASPQGDADVSHRGGSTGFVQVLSPTHLRWPDYLGNAMFLTLGNLALNPAAGLVFPDWRTGALLHLTGSAHTDWDADSAALVPGAQRLVDFHVSEVRELRGAVPLRWTDPVFSRFNPPVSGSS</sequence>
<dbReference type="PANTHER" id="PTHR42815">
    <property type="entry name" value="FAD-BINDING, PUTATIVE (AFU_ORTHOLOGUE AFUA_6G07600)-RELATED"/>
    <property type="match status" value="1"/>
</dbReference>
<dbReference type="EMBL" id="JAJAGO010000012">
    <property type="protein sequence ID" value="MCT2593148.1"/>
    <property type="molecule type" value="Genomic_DNA"/>
</dbReference>
<evidence type="ECO:0000313" key="1">
    <source>
        <dbReference type="EMBL" id="MCT2593148.1"/>
    </source>
</evidence>
<dbReference type="InterPro" id="IPR012349">
    <property type="entry name" value="Split_barrel_FMN-bd"/>
</dbReference>
<comment type="caution">
    <text evidence="1">The sequence shown here is derived from an EMBL/GenBank/DDBJ whole genome shotgun (WGS) entry which is preliminary data.</text>
</comment>
<reference evidence="1 2" key="1">
    <citation type="submission" date="2021-10" db="EMBL/GenBank/DDBJ databases">
        <title>Streptomyces gossypii sp. nov., isolated from soil collected from cotton field.</title>
        <authorList>
            <person name="Ge X."/>
            <person name="Chen X."/>
            <person name="Liu W."/>
        </authorList>
    </citation>
    <scope>NUCLEOTIDE SEQUENCE [LARGE SCALE GENOMIC DNA]</scope>
    <source>
        <strain evidence="1 2">N2-109</strain>
    </source>
</reference>
<evidence type="ECO:0000313" key="2">
    <source>
        <dbReference type="Proteomes" id="UP001156389"/>
    </source>
</evidence>
<gene>
    <name evidence="1" type="ORF">LHJ74_25130</name>
</gene>
<dbReference type="RefSeq" id="WP_260220496.1">
    <property type="nucleotide sequence ID" value="NZ_JAJAGO010000012.1"/>
</dbReference>
<accession>A0ABT2JZR0</accession>
<protein>
    <submittedName>
        <fullName evidence="1">Pyridoxamine 5'-phosphate oxidase family protein</fullName>
    </submittedName>
</protein>
<proteinExistence type="predicted"/>